<evidence type="ECO:0000313" key="1">
    <source>
        <dbReference type="EMBL" id="PIB73447.1"/>
    </source>
</evidence>
<keyword evidence="2" id="KW-1185">Reference proteome</keyword>
<dbReference type="Proteomes" id="UP000230551">
    <property type="component" value="Unassembled WGS sequence"/>
</dbReference>
<dbReference type="EMBL" id="PDCN02000030">
    <property type="protein sequence ID" value="PIB73447.1"/>
    <property type="molecule type" value="Genomic_DNA"/>
</dbReference>
<evidence type="ECO:0000313" key="2">
    <source>
        <dbReference type="Proteomes" id="UP000230551"/>
    </source>
</evidence>
<organism evidence="1 2">
    <name type="scientific">Mycolicibacterium brumae</name>
    <dbReference type="NCBI Taxonomy" id="85968"/>
    <lineage>
        <taxon>Bacteria</taxon>
        <taxon>Bacillati</taxon>
        <taxon>Actinomycetota</taxon>
        <taxon>Actinomycetes</taxon>
        <taxon>Mycobacteriales</taxon>
        <taxon>Mycobacteriaceae</taxon>
        <taxon>Mycolicibacterium</taxon>
    </lineage>
</organism>
<dbReference type="RefSeq" id="WP_090585716.1">
    <property type="nucleotide sequence ID" value="NZ_CP104302.1"/>
</dbReference>
<accession>A0A2G5P5A8</accession>
<protein>
    <submittedName>
        <fullName evidence="1">Uncharacterized protein</fullName>
    </submittedName>
</protein>
<reference evidence="1 2" key="1">
    <citation type="journal article" date="2017" name="Infect. Genet. Evol.">
        <title>The new phylogeny of the genus Mycobacterium: The old and the news.</title>
        <authorList>
            <person name="Tortoli E."/>
            <person name="Fedrizzi T."/>
            <person name="Meehan C.J."/>
            <person name="Trovato A."/>
            <person name="Grottola A."/>
            <person name="Giacobazzi E."/>
            <person name="Serpini G.F."/>
            <person name="Tagliazucchi S."/>
            <person name="Fabio A."/>
            <person name="Bettua C."/>
            <person name="Bertorelli R."/>
            <person name="Frascaro F."/>
            <person name="De Sanctis V."/>
            <person name="Pecorari M."/>
            <person name="Jousson O."/>
            <person name="Segata N."/>
            <person name="Cirillo D.M."/>
        </authorList>
    </citation>
    <scope>NUCLEOTIDE SEQUENCE [LARGE SCALE GENOMIC DNA]</scope>
    <source>
        <strain evidence="1 2">CIP1034565</strain>
    </source>
</reference>
<dbReference type="AlphaFoldDB" id="A0A2G5P5A8"/>
<name>A0A2G5P5A8_9MYCO</name>
<sequence length="361" mass="37635">MRLIARHGVWCAGEPAAPAPLVAVLEVSGAVLSWTVDADTGPHIAFTDPARADWLWRVVGVDGHRALADALAEPVSDDGAAVEAPAAQLLPGALDHLRRLAFGHWLRRWWPASHRDGIAELDQALVAAEIAALTDDAQDFFDDDALDDAVDELLEPHLAALDAHALRGDPRVQAVVARARELAELQGVEVRGGGPAAVRSDYALAAGLGGGRAAAGEVAGGVASIAWSAVPPGIFDAAEDTVAWRVEADGDGTRAVVRVELVGPDTPEGIGVRLRAAGVAGAGALEADGRSVFALADADRRPLTETDAWGRDWRGAAVAVGAAVDEPAGHRERVRELARSRLRRPPADALLAEVLAAESDY</sequence>
<gene>
    <name evidence="1" type="ORF">CQY22_016860</name>
</gene>
<dbReference type="OrthoDB" id="5124265at2"/>
<comment type="caution">
    <text evidence="1">The sequence shown here is derived from an EMBL/GenBank/DDBJ whole genome shotgun (WGS) entry which is preliminary data.</text>
</comment>
<proteinExistence type="predicted"/>
<dbReference type="STRING" id="85968.GCA_900073015_00572"/>